<feature type="transmembrane region" description="Helical" evidence="1">
    <location>
        <begin position="370"/>
        <end position="394"/>
    </location>
</feature>
<keyword evidence="1" id="KW-1133">Transmembrane helix</keyword>
<dbReference type="RefSeq" id="WP_130473348.1">
    <property type="nucleotide sequence ID" value="NZ_SFCC01000001.1"/>
</dbReference>
<dbReference type="AlphaFoldDB" id="A0A4Q7JCZ6"/>
<accession>A0A4Q7JCZ6</accession>
<gene>
    <name evidence="2" type="ORF">EWH70_01465</name>
</gene>
<protein>
    <submittedName>
        <fullName evidence="2">Uncharacterized protein</fullName>
    </submittedName>
</protein>
<dbReference type="Proteomes" id="UP000292003">
    <property type="component" value="Unassembled WGS sequence"/>
</dbReference>
<organism evidence="2 3">
    <name type="scientific">Amycolatopsis suaedae</name>
    <dbReference type="NCBI Taxonomy" id="2510978"/>
    <lineage>
        <taxon>Bacteria</taxon>
        <taxon>Bacillati</taxon>
        <taxon>Actinomycetota</taxon>
        <taxon>Actinomycetes</taxon>
        <taxon>Pseudonocardiales</taxon>
        <taxon>Pseudonocardiaceae</taxon>
        <taxon>Amycolatopsis</taxon>
    </lineage>
</organism>
<comment type="caution">
    <text evidence="2">The sequence shown here is derived from an EMBL/GenBank/DDBJ whole genome shotgun (WGS) entry which is preliminary data.</text>
</comment>
<name>A0A4Q7JCZ6_9PSEU</name>
<reference evidence="2 3" key="1">
    <citation type="submission" date="2019-02" db="EMBL/GenBank/DDBJ databases">
        <title>Draft genome sequence of Amycolatopsis sp. 8-3EHSu isolated from roots of Suaeda maritima.</title>
        <authorList>
            <person name="Duangmal K."/>
            <person name="Chantavorakit T."/>
        </authorList>
    </citation>
    <scope>NUCLEOTIDE SEQUENCE [LARGE SCALE GENOMIC DNA]</scope>
    <source>
        <strain evidence="2 3">8-3EHSu</strain>
    </source>
</reference>
<keyword evidence="1" id="KW-0472">Membrane</keyword>
<sequence length="401" mass="44579">MDERALTETLRHAAATGSRELDRICETAAKDLIAAGVEPPFRVESADFATDPFLICADRYWRLRFLDRPTVDTAVRCRQWMTRHVDPGHHDAVEQKWALGYAFVTRDSVESAGELTEAVAAILSEHRGDAGIAYFATLYHAGKLRANFVFDDLRTFLDSSPLALACDQHREDPLFVALEAFAAFGSRVVRAEHARTLLDRAWDSPGRGYAVIDLCLHALAACPPFDGQPELLRSRAEQAVAAHPTSAIFRFRLAAGQRMCQDFDAALDSIDTALRLLPAIGSRSSHNEFQQQFLVERATIQQGQQLATWTAEQKRQWTRQQESTDDLRRTLQTSTVRAIELVTVFTAAIAFAVGSLQVTLAGTLSVGDRVLIIATFGTGLLLFALLVIGGTWLITRRRRRR</sequence>
<evidence type="ECO:0000256" key="1">
    <source>
        <dbReference type="SAM" id="Phobius"/>
    </source>
</evidence>
<keyword evidence="1" id="KW-0812">Transmembrane</keyword>
<proteinExistence type="predicted"/>
<keyword evidence="3" id="KW-1185">Reference proteome</keyword>
<feature type="transmembrane region" description="Helical" evidence="1">
    <location>
        <begin position="338"/>
        <end position="358"/>
    </location>
</feature>
<evidence type="ECO:0000313" key="3">
    <source>
        <dbReference type="Proteomes" id="UP000292003"/>
    </source>
</evidence>
<dbReference type="EMBL" id="SFCC01000001">
    <property type="protein sequence ID" value="RZQ65780.1"/>
    <property type="molecule type" value="Genomic_DNA"/>
</dbReference>
<evidence type="ECO:0000313" key="2">
    <source>
        <dbReference type="EMBL" id="RZQ65780.1"/>
    </source>
</evidence>
<dbReference type="OrthoDB" id="4031079at2"/>